<evidence type="ECO:0000256" key="5">
    <source>
        <dbReference type="ARBA" id="ARBA00022801"/>
    </source>
</evidence>
<feature type="transmembrane region" description="Helical" evidence="10">
    <location>
        <begin position="156"/>
        <end position="177"/>
    </location>
</feature>
<comment type="catalytic activity">
    <reaction evidence="9">
        <text>di-trans,octa-cis-undecaprenyl diphosphate + H2O = di-trans,octa-cis-undecaprenyl phosphate + phosphate + H(+)</text>
        <dbReference type="Rhea" id="RHEA:28094"/>
        <dbReference type="ChEBI" id="CHEBI:15377"/>
        <dbReference type="ChEBI" id="CHEBI:15378"/>
        <dbReference type="ChEBI" id="CHEBI:43474"/>
        <dbReference type="ChEBI" id="CHEBI:58405"/>
        <dbReference type="ChEBI" id="CHEBI:60392"/>
        <dbReference type="EC" id="3.6.1.27"/>
    </reaction>
</comment>
<sequence>MLNSSKTTQFFQRIDQAEFNLCRKANQIGRLPAVHRFFSIVSRLGDGVFWYCFILALPALFGIVGMTVSLLMIITGITCTIVYKSLKAVLVRERPYISHPDILAGTPPLDRYSFPSGHTLHAVCFAIILVYHFPWLGLIVLPFTILVMLSRVLLGLHYPTDVSAGALIGALISYLAIQTSGADTFQALLNQVL</sequence>
<name>A0A1Y0I4W8_9GAMM</name>
<dbReference type="InterPro" id="IPR000326">
    <property type="entry name" value="PAP2/HPO"/>
</dbReference>
<dbReference type="Gene3D" id="1.20.144.10">
    <property type="entry name" value="Phosphatidic acid phosphatase type 2/haloperoxidase"/>
    <property type="match status" value="1"/>
</dbReference>
<organism evidence="12 13">
    <name type="scientific">Oleiphilus messinensis</name>
    <dbReference type="NCBI Taxonomy" id="141451"/>
    <lineage>
        <taxon>Bacteria</taxon>
        <taxon>Pseudomonadati</taxon>
        <taxon>Pseudomonadota</taxon>
        <taxon>Gammaproteobacteria</taxon>
        <taxon>Oceanospirillales</taxon>
        <taxon>Oleiphilaceae</taxon>
        <taxon>Oleiphilus</taxon>
    </lineage>
</organism>
<evidence type="ECO:0000256" key="10">
    <source>
        <dbReference type="SAM" id="Phobius"/>
    </source>
</evidence>
<evidence type="ECO:0000313" key="13">
    <source>
        <dbReference type="Proteomes" id="UP000196027"/>
    </source>
</evidence>
<proteinExistence type="predicted"/>
<accession>A0A1Y0I4W8</accession>
<dbReference type="KEGG" id="ome:OLMES_1198"/>
<evidence type="ECO:0000256" key="6">
    <source>
        <dbReference type="ARBA" id="ARBA00022989"/>
    </source>
</evidence>
<keyword evidence="13" id="KW-1185">Reference proteome</keyword>
<evidence type="ECO:0000256" key="9">
    <source>
        <dbReference type="ARBA" id="ARBA00047594"/>
    </source>
</evidence>
<protein>
    <recommendedName>
        <fullName evidence="2">undecaprenyl-diphosphate phosphatase</fullName>
        <ecNumber evidence="2">3.6.1.27</ecNumber>
    </recommendedName>
    <alternativeName>
        <fullName evidence="8">Undecaprenyl pyrophosphate phosphatase</fullName>
    </alternativeName>
</protein>
<evidence type="ECO:0000256" key="3">
    <source>
        <dbReference type="ARBA" id="ARBA00022475"/>
    </source>
</evidence>
<dbReference type="RefSeq" id="WP_087460403.1">
    <property type="nucleotide sequence ID" value="NZ_CP021425.1"/>
</dbReference>
<evidence type="ECO:0000256" key="2">
    <source>
        <dbReference type="ARBA" id="ARBA00012374"/>
    </source>
</evidence>
<feature type="transmembrane region" description="Helical" evidence="10">
    <location>
        <begin position="48"/>
        <end position="77"/>
    </location>
</feature>
<dbReference type="InterPro" id="IPR036938">
    <property type="entry name" value="PAP2/HPO_sf"/>
</dbReference>
<comment type="subcellular location">
    <subcellularLocation>
        <location evidence="1">Cell membrane</location>
        <topology evidence="1">Multi-pass membrane protein</topology>
    </subcellularLocation>
</comment>
<dbReference type="EMBL" id="CP021425">
    <property type="protein sequence ID" value="ARU55280.1"/>
    <property type="molecule type" value="Genomic_DNA"/>
</dbReference>
<dbReference type="OrthoDB" id="9780507at2"/>
<evidence type="ECO:0000256" key="4">
    <source>
        <dbReference type="ARBA" id="ARBA00022692"/>
    </source>
</evidence>
<evidence type="ECO:0000256" key="7">
    <source>
        <dbReference type="ARBA" id="ARBA00023136"/>
    </source>
</evidence>
<dbReference type="GO" id="GO:0050380">
    <property type="term" value="F:undecaprenyl-diphosphatase activity"/>
    <property type="evidence" value="ECO:0007669"/>
    <property type="project" value="UniProtKB-EC"/>
</dbReference>
<dbReference type="GO" id="GO:0005886">
    <property type="term" value="C:plasma membrane"/>
    <property type="evidence" value="ECO:0007669"/>
    <property type="project" value="UniProtKB-SubCell"/>
</dbReference>
<keyword evidence="6 10" id="KW-1133">Transmembrane helix</keyword>
<dbReference type="EC" id="3.6.1.27" evidence="2"/>
<keyword evidence="3" id="KW-1003">Cell membrane</keyword>
<dbReference type="Proteomes" id="UP000196027">
    <property type="component" value="Chromosome"/>
</dbReference>
<dbReference type="AlphaFoldDB" id="A0A1Y0I4W8"/>
<dbReference type="PANTHER" id="PTHR14969">
    <property type="entry name" value="SPHINGOSINE-1-PHOSPHATE PHOSPHOHYDROLASE"/>
    <property type="match status" value="1"/>
</dbReference>
<dbReference type="Pfam" id="PF01569">
    <property type="entry name" value="PAP2"/>
    <property type="match status" value="1"/>
</dbReference>
<keyword evidence="5" id="KW-0378">Hydrolase</keyword>
<reference evidence="12 13" key="1">
    <citation type="submission" date="2017-05" db="EMBL/GenBank/DDBJ databases">
        <title>Genomic insights into alkan degradation activity of Oleiphilus messinensis.</title>
        <authorList>
            <person name="Kozyavkin S.A."/>
            <person name="Slesarev A.I."/>
            <person name="Golyshin P.N."/>
            <person name="Korzhenkov A."/>
            <person name="Golyshina O.N."/>
            <person name="Toshchakov S.V."/>
        </authorList>
    </citation>
    <scope>NUCLEOTIDE SEQUENCE [LARGE SCALE GENOMIC DNA]</scope>
    <source>
        <strain evidence="12 13">ME102</strain>
    </source>
</reference>
<keyword evidence="4 10" id="KW-0812">Transmembrane</keyword>
<evidence type="ECO:0000259" key="11">
    <source>
        <dbReference type="SMART" id="SM00014"/>
    </source>
</evidence>
<dbReference type="PANTHER" id="PTHR14969:SF62">
    <property type="entry name" value="DECAPRENYLPHOSPHORYL-5-PHOSPHORIBOSE PHOSPHATASE RV3807C-RELATED"/>
    <property type="match status" value="1"/>
</dbReference>
<feature type="transmembrane region" description="Helical" evidence="10">
    <location>
        <begin position="120"/>
        <end position="150"/>
    </location>
</feature>
<evidence type="ECO:0000256" key="1">
    <source>
        <dbReference type="ARBA" id="ARBA00004651"/>
    </source>
</evidence>
<keyword evidence="7 10" id="KW-0472">Membrane</keyword>
<feature type="domain" description="Phosphatidic acid phosphatase type 2/haloperoxidase" evidence="11">
    <location>
        <begin position="68"/>
        <end position="177"/>
    </location>
</feature>
<evidence type="ECO:0000256" key="8">
    <source>
        <dbReference type="ARBA" id="ARBA00032707"/>
    </source>
</evidence>
<gene>
    <name evidence="12" type="ORF">OLMES_1198</name>
</gene>
<dbReference type="SUPFAM" id="SSF48317">
    <property type="entry name" value="Acid phosphatase/Vanadium-dependent haloperoxidase"/>
    <property type="match status" value="1"/>
</dbReference>
<dbReference type="SMART" id="SM00014">
    <property type="entry name" value="acidPPc"/>
    <property type="match status" value="1"/>
</dbReference>
<evidence type="ECO:0000313" key="12">
    <source>
        <dbReference type="EMBL" id="ARU55280.1"/>
    </source>
</evidence>